<protein>
    <recommendedName>
        <fullName evidence="1">PIN domain-containing protein</fullName>
    </recommendedName>
</protein>
<dbReference type="InterPro" id="IPR029060">
    <property type="entry name" value="PIN-like_dom_sf"/>
</dbReference>
<gene>
    <name evidence="2" type="ORF">S01H4_14433</name>
</gene>
<reference evidence="2" key="1">
    <citation type="journal article" date="2014" name="Front. Microbiol.">
        <title>High frequency of phylogenetically diverse reductive dehalogenase-homologous genes in deep subseafloor sedimentary metagenomes.</title>
        <authorList>
            <person name="Kawai M."/>
            <person name="Futagami T."/>
            <person name="Toyoda A."/>
            <person name="Takaki Y."/>
            <person name="Nishi S."/>
            <person name="Hori S."/>
            <person name="Arai W."/>
            <person name="Tsubouchi T."/>
            <person name="Morono Y."/>
            <person name="Uchiyama I."/>
            <person name="Ito T."/>
            <person name="Fujiyama A."/>
            <person name="Inagaki F."/>
            <person name="Takami H."/>
        </authorList>
    </citation>
    <scope>NUCLEOTIDE SEQUENCE</scope>
    <source>
        <strain evidence="2">Expedition CK06-06</strain>
    </source>
</reference>
<dbReference type="Pfam" id="PF01850">
    <property type="entry name" value="PIN"/>
    <property type="match status" value="1"/>
</dbReference>
<dbReference type="EMBL" id="BART01006327">
    <property type="protein sequence ID" value="GAG61558.1"/>
    <property type="molecule type" value="Genomic_DNA"/>
</dbReference>
<sequence length="126" mass="14225">AIFTVLNDETGTDIVKTILETAQSRTNTIIHMPFIALMEAEYLLLRSYSPDETEHVISRVLAWPMQLAESSPEWRHQAAYVKSVWNVSLADAWIAGLAILLNAKLIHKDPEFDAIPQLQTVRLPSK</sequence>
<feature type="domain" description="PIN" evidence="1">
    <location>
        <begin position="3"/>
        <end position="116"/>
    </location>
</feature>
<evidence type="ECO:0000259" key="1">
    <source>
        <dbReference type="Pfam" id="PF01850"/>
    </source>
</evidence>
<comment type="caution">
    <text evidence="2">The sequence shown here is derived from an EMBL/GenBank/DDBJ whole genome shotgun (WGS) entry which is preliminary data.</text>
</comment>
<dbReference type="Gene3D" id="3.40.50.1010">
    <property type="entry name" value="5'-nuclease"/>
    <property type="match status" value="1"/>
</dbReference>
<name>X0ZMF2_9ZZZZ</name>
<dbReference type="SUPFAM" id="SSF88723">
    <property type="entry name" value="PIN domain-like"/>
    <property type="match status" value="1"/>
</dbReference>
<proteinExistence type="predicted"/>
<organism evidence="2">
    <name type="scientific">marine sediment metagenome</name>
    <dbReference type="NCBI Taxonomy" id="412755"/>
    <lineage>
        <taxon>unclassified sequences</taxon>
        <taxon>metagenomes</taxon>
        <taxon>ecological metagenomes</taxon>
    </lineage>
</organism>
<dbReference type="InterPro" id="IPR002716">
    <property type="entry name" value="PIN_dom"/>
</dbReference>
<accession>X0ZMF2</accession>
<evidence type="ECO:0000313" key="2">
    <source>
        <dbReference type="EMBL" id="GAG61558.1"/>
    </source>
</evidence>
<dbReference type="AlphaFoldDB" id="X0ZMF2"/>
<feature type="non-terminal residue" evidence="2">
    <location>
        <position position="1"/>
    </location>
</feature>